<name>A0A956NAX9_UNCEI</name>
<accession>A0A956NAX9</accession>
<evidence type="ECO:0000313" key="1">
    <source>
        <dbReference type="EMBL" id="MCA9754275.1"/>
    </source>
</evidence>
<proteinExistence type="predicted"/>
<protein>
    <submittedName>
        <fullName evidence="1">Uncharacterized protein</fullName>
    </submittedName>
</protein>
<evidence type="ECO:0000313" key="2">
    <source>
        <dbReference type="Proteomes" id="UP000739538"/>
    </source>
</evidence>
<reference evidence="1" key="1">
    <citation type="submission" date="2020-04" db="EMBL/GenBank/DDBJ databases">
        <authorList>
            <person name="Zhang T."/>
        </authorList>
    </citation>
    <scope>NUCLEOTIDE SEQUENCE</scope>
    <source>
        <strain evidence="1">HKST-UBA02</strain>
    </source>
</reference>
<dbReference type="AlphaFoldDB" id="A0A956NAX9"/>
<dbReference type="Proteomes" id="UP000739538">
    <property type="component" value="Unassembled WGS sequence"/>
</dbReference>
<comment type="caution">
    <text evidence="1">The sequence shown here is derived from an EMBL/GenBank/DDBJ whole genome shotgun (WGS) entry which is preliminary data.</text>
</comment>
<dbReference type="EMBL" id="JAGQHS010000002">
    <property type="protein sequence ID" value="MCA9754275.1"/>
    <property type="molecule type" value="Genomic_DNA"/>
</dbReference>
<organism evidence="1 2">
    <name type="scientific">Eiseniibacteriota bacterium</name>
    <dbReference type="NCBI Taxonomy" id="2212470"/>
    <lineage>
        <taxon>Bacteria</taxon>
        <taxon>Candidatus Eiseniibacteriota</taxon>
    </lineage>
</organism>
<gene>
    <name evidence="1" type="ORF">KDA27_00625</name>
</gene>
<reference evidence="1" key="2">
    <citation type="journal article" date="2021" name="Microbiome">
        <title>Successional dynamics and alternative stable states in a saline activated sludge microbial community over 9 years.</title>
        <authorList>
            <person name="Wang Y."/>
            <person name="Ye J."/>
            <person name="Ju F."/>
            <person name="Liu L."/>
            <person name="Boyd J.A."/>
            <person name="Deng Y."/>
            <person name="Parks D.H."/>
            <person name="Jiang X."/>
            <person name="Yin X."/>
            <person name="Woodcroft B.J."/>
            <person name="Tyson G.W."/>
            <person name="Hugenholtz P."/>
            <person name="Polz M.F."/>
            <person name="Zhang T."/>
        </authorList>
    </citation>
    <scope>NUCLEOTIDE SEQUENCE</scope>
    <source>
        <strain evidence="1">HKST-UBA02</strain>
    </source>
</reference>
<sequence>MDENRPRRSAQALLSLSALCLLVAIVALGTFGPGCRDENTIPVDRNLAPETFLTGAPGDSQAAFYAVRLYWSGIDQDGEVVGYEYAVTESLPDLEAIEYEFTTKTDSLFRFQVESSREILGHRFYVRAIDNDGKVDPVPAWAFFAARNICPPAVEFTQAIAFSPDFAETLQITSTETRERSITDTVPTGWSVCFEWEGSDCDAILDDNGEVHQVGSIQRYFRNLAPREFSELGGTINDTTVCYNASELSSGPFFFRVRAVDDAGYSGSEIALRSFVWNRDPITRFERIFDPDTGDSVQVVYVDTIGSGDEFVPVKDGDTIPLPSAGISIRLALSAYDPDDPSGNGEVVGYESRIQELSARYDDLPVSDPTWETSLTDRNALKPSATYTIQGRSTDKLERDGTPTTIRLYPNRPARFLTSGEFFGAPFEQFPQEGDVLSLPAGTDSIAVEFLAVDPDRSNPRANLMEYRTRFDLAPGQTGGAFSAWVRGETAASYFRQLVGLRTGSFVPGEYIFTIEAQEFRSGSNATLVKRRVRRSVNFTVVEG</sequence>